<dbReference type="Gene3D" id="2.40.50.1020">
    <property type="entry name" value="LytTr DNA-binding domain"/>
    <property type="match status" value="1"/>
</dbReference>
<evidence type="ECO:0000313" key="3">
    <source>
        <dbReference type="Proteomes" id="UP000711047"/>
    </source>
</evidence>
<dbReference type="Pfam" id="PF04397">
    <property type="entry name" value="LytTR"/>
    <property type="match status" value="1"/>
</dbReference>
<dbReference type="InterPro" id="IPR007492">
    <property type="entry name" value="LytTR_DNA-bd_dom"/>
</dbReference>
<organism evidence="2 3">
    <name type="scientific">Paenibacillus tritici</name>
    <dbReference type="NCBI Taxonomy" id="1873425"/>
    <lineage>
        <taxon>Bacteria</taxon>
        <taxon>Bacillati</taxon>
        <taxon>Bacillota</taxon>
        <taxon>Bacilli</taxon>
        <taxon>Bacillales</taxon>
        <taxon>Paenibacillaceae</taxon>
        <taxon>Paenibacillus</taxon>
    </lineage>
</organism>
<gene>
    <name evidence="2" type="ORF">HQN87_00445</name>
</gene>
<keyword evidence="2" id="KW-0238">DNA-binding</keyword>
<dbReference type="EMBL" id="JABMKX010000001">
    <property type="protein sequence ID" value="NQX43784.1"/>
    <property type="molecule type" value="Genomic_DNA"/>
</dbReference>
<name>A0ABX2DJE7_9BACL</name>
<comment type="caution">
    <text evidence="2">The sequence shown here is derived from an EMBL/GenBank/DDBJ whole genome shotgun (WGS) entry which is preliminary data.</text>
</comment>
<dbReference type="SMART" id="SM00850">
    <property type="entry name" value="LytTR"/>
    <property type="match status" value="1"/>
</dbReference>
<proteinExistence type="predicted"/>
<dbReference type="GO" id="GO:0003677">
    <property type="term" value="F:DNA binding"/>
    <property type="evidence" value="ECO:0007669"/>
    <property type="project" value="UniProtKB-KW"/>
</dbReference>
<keyword evidence="3" id="KW-1185">Reference proteome</keyword>
<accession>A0ABX2DJE7</accession>
<dbReference type="Proteomes" id="UP000711047">
    <property type="component" value="Unassembled WGS sequence"/>
</dbReference>
<evidence type="ECO:0000259" key="1">
    <source>
        <dbReference type="SMART" id="SM00850"/>
    </source>
</evidence>
<feature type="domain" description="HTH LytTR-type" evidence="1">
    <location>
        <begin position="14"/>
        <end position="117"/>
    </location>
</feature>
<dbReference type="RefSeq" id="WP_173126095.1">
    <property type="nucleotide sequence ID" value="NZ_JABMKX010000001.1"/>
</dbReference>
<evidence type="ECO:0000313" key="2">
    <source>
        <dbReference type="EMBL" id="NQX43784.1"/>
    </source>
</evidence>
<protein>
    <submittedName>
        <fullName evidence="2">LytTR family transcriptional regulator DNA-binding domain-containing protein</fullName>
    </submittedName>
</protein>
<sequence>MEVLSVTRDVDGTAGLVQLPISNIAYMAYIKKINRVTVHTVDDEFFLMGTLVFWQNALVANGYRFISVDRTNVVNIDRIKYLDKTKHNAYFESAPSKTSKRCTMTNIKFDQIADMIQMNYISHLPV</sequence>
<reference evidence="2 3" key="1">
    <citation type="submission" date="2020-05" db="EMBL/GenBank/DDBJ databases">
        <title>Paenibacillus glebae, sp. nov., Paenibacillus humi sp. nov., Paenibacillus pedi sp. nov., Paenibacillus terrestris sp. nov. and Paenibacillus terricola sp. nov., isolated from a forest top soil sample.</title>
        <authorList>
            <person name="Qi S."/>
            <person name="Carlier A."/>
            <person name="Cnockaert M."/>
            <person name="Vandamme P."/>
        </authorList>
    </citation>
    <scope>NUCLEOTIDE SEQUENCE [LARGE SCALE GENOMIC DNA]</scope>
    <source>
        <strain evidence="2 3">LMG 29502</strain>
    </source>
</reference>